<evidence type="ECO:0000256" key="2">
    <source>
        <dbReference type="ARBA" id="ARBA00022777"/>
    </source>
</evidence>
<evidence type="ECO:0000256" key="5">
    <source>
        <dbReference type="SAM" id="Phobius"/>
    </source>
</evidence>
<accession>A0ABT1PWU4</accession>
<evidence type="ECO:0000259" key="6">
    <source>
        <dbReference type="Pfam" id="PF07730"/>
    </source>
</evidence>
<dbReference type="Proteomes" id="UP001057702">
    <property type="component" value="Unassembled WGS sequence"/>
</dbReference>
<keyword evidence="3" id="KW-0902">Two-component regulatory system</keyword>
<feature type="transmembrane region" description="Helical" evidence="5">
    <location>
        <begin position="134"/>
        <end position="151"/>
    </location>
</feature>
<reference evidence="7" key="1">
    <citation type="submission" date="2022-06" db="EMBL/GenBank/DDBJ databases">
        <title>Draft genome sequence of Streptomyces sp. RB6PN25 isolated from peat swamp forest in Thailand.</title>
        <authorList>
            <person name="Duangmal K."/>
            <person name="Klaysubun C."/>
        </authorList>
    </citation>
    <scope>NUCLEOTIDE SEQUENCE</scope>
    <source>
        <strain evidence="7">RB6PN25</strain>
    </source>
</reference>
<dbReference type="RefSeq" id="WP_255921044.1">
    <property type="nucleotide sequence ID" value="NZ_JANFNG010000011.1"/>
</dbReference>
<dbReference type="PANTHER" id="PTHR24421:SF63">
    <property type="entry name" value="SENSOR HISTIDINE KINASE DESK"/>
    <property type="match status" value="1"/>
</dbReference>
<feature type="region of interest" description="Disordered" evidence="4">
    <location>
        <begin position="343"/>
        <end position="362"/>
    </location>
</feature>
<keyword evidence="5" id="KW-1133">Transmembrane helix</keyword>
<evidence type="ECO:0000313" key="8">
    <source>
        <dbReference type="Proteomes" id="UP001057702"/>
    </source>
</evidence>
<keyword evidence="5" id="KW-0472">Membrane</keyword>
<feature type="domain" description="Signal transduction histidine kinase subgroup 3 dimerisation and phosphoacceptor" evidence="6">
    <location>
        <begin position="204"/>
        <end position="270"/>
    </location>
</feature>
<dbReference type="Gene3D" id="3.30.565.10">
    <property type="entry name" value="Histidine kinase-like ATPase, C-terminal domain"/>
    <property type="match status" value="1"/>
</dbReference>
<dbReference type="Pfam" id="PF07730">
    <property type="entry name" value="HisKA_3"/>
    <property type="match status" value="1"/>
</dbReference>
<dbReference type="GO" id="GO:0016301">
    <property type="term" value="F:kinase activity"/>
    <property type="evidence" value="ECO:0007669"/>
    <property type="project" value="UniProtKB-KW"/>
</dbReference>
<dbReference type="InterPro" id="IPR050482">
    <property type="entry name" value="Sensor_HK_TwoCompSys"/>
</dbReference>
<evidence type="ECO:0000256" key="4">
    <source>
        <dbReference type="SAM" id="MobiDB-lite"/>
    </source>
</evidence>
<organism evidence="7 8">
    <name type="scientific">Streptomyces humicola</name>
    <dbReference type="NCBI Taxonomy" id="2953240"/>
    <lineage>
        <taxon>Bacteria</taxon>
        <taxon>Bacillati</taxon>
        <taxon>Actinomycetota</taxon>
        <taxon>Actinomycetes</taxon>
        <taxon>Kitasatosporales</taxon>
        <taxon>Streptomycetaceae</taxon>
        <taxon>Streptomyces</taxon>
    </lineage>
</organism>
<comment type="caution">
    <text evidence="7">The sequence shown here is derived from an EMBL/GenBank/DDBJ whole genome shotgun (WGS) entry which is preliminary data.</text>
</comment>
<keyword evidence="1" id="KW-0808">Transferase</keyword>
<protein>
    <submittedName>
        <fullName evidence="7">Sensor histidine kinase</fullName>
    </submittedName>
</protein>
<dbReference type="PANTHER" id="PTHR24421">
    <property type="entry name" value="NITRATE/NITRITE SENSOR PROTEIN NARX-RELATED"/>
    <property type="match status" value="1"/>
</dbReference>
<evidence type="ECO:0000256" key="1">
    <source>
        <dbReference type="ARBA" id="ARBA00022679"/>
    </source>
</evidence>
<gene>
    <name evidence="7" type="ORF">NGB36_16375</name>
</gene>
<dbReference type="EMBL" id="JANFNG010000011">
    <property type="protein sequence ID" value="MCQ4082142.1"/>
    <property type="molecule type" value="Genomic_DNA"/>
</dbReference>
<keyword evidence="2 7" id="KW-0418">Kinase</keyword>
<evidence type="ECO:0000256" key="3">
    <source>
        <dbReference type="ARBA" id="ARBA00023012"/>
    </source>
</evidence>
<name>A0ABT1PWU4_9ACTN</name>
<dbReference type="SUPFAM" id="SSF55874">
    <property type="entry name" value="ATPase domain of HSP90 chaperone/DNA topoisomerase II/histidine kinase"/>
    <property type="match status" value="1"/>
</dbReference>
<keyword evidence="5" id="KW-0812">Transmembrane</keyword>
<feature type="transmembrane region" description="Helical" evidence="5">
    <location>
        <begin position="163"/>
        <end position="183"/>
    </location>
</feature>
<sequence length="414" mass="44060">MDWAWGTRAWQRWREERRASSCAYSIEREIERLKPPGHRLLLPWLSMGIGPTADIANGRVPLPWLAGTGLAAFAVVYVGCVLAAFHPPYSDGPAAHRLLAVLVAIEYVLAIVFGHNFVLLFVPVSLCCGTIARGRRFAMLLLALAGSAGFIDGYHGNGFWDCATIAYSTFISGLVIAAVLTLHEAVAKLRETRQQLARNAVAEERLRFARDLHDLLGHTMSVIVVKAEAVRRLAPIDLDAALGQAADIESVGRQALAEIREAVTGYREAGLTTELDRARSALSASGIEAVVRESGPPLPPQAEALFGWVVREGVTNVVRHSRASSCLVEVRTGGGRALLEITDNGTGPGTPDGSGKAAGGTGLKGLTERLAAAGGTLTAGPAGRRGFRLSAQLPVERLEPVNASAERTGREQMA</sequence>
<dbReference type="Gene3D" id="1.20.5.1930">
    <property type="match status" value="1"/>
</dbReference>
<proteinExistence type="predicted"/>
<dbReference type="InterPro" id="IPR011712">
    <property type="entry name" value="Sig_transdc_His_kin_sub3_dim/P"/>
</dbReference>
<feature type="transmembrane region" description="Helical" evidence="5">
    <location>
        <begin position="64"/>
        <end position="86"/>
    </location>
</feature>
<keyword evidence="8" id="KW-1185">Reference proteome</keyword>
<feature type="transmembrane region" description="Helical" evidence="5">
    <location>
        <begin position="98"/>
        <end position="122"/>
    </location>
</feature>
<evidence type="ECO:0000313" key="7">
    <source>
        <dbReference type="EMBL" id="MCQ4082142.1"/>
    </source>
</evidence>
<dbReference type="InterPro" id="IPR036890">
    <property type="entry name" value="HATPase_C_sf"/>
</dbReference>
<dbReference type="CDD" id="cd16917">
    <property type="entry name" value="HATPase_UhpB-NarQ-NarX-like"/>
    <property type="match status" value="1"/>
</dbReference>
<feature type="compositionally biased region" description="Gly residues" evidence="4">
    <location>
        <begin position="346"/>
        <end position="362"/>
    </location>
</feature>